<dbReference type="EnsemblPlants" id="OPUNC05G10320.1">
    <property type="protein sequence ID" value="OPUNC05G10320.1"/>
    <property type="gene ID" value="OPUNC05G10320"/>
</dbReference>
<reference evidence="1" key="2">
    <citation type="submission" date="2018-05" db="EMBL/GenBank/DDBJ databases">
        <title>OpunRS2 (Oryza punctata Reference Sequence Version 2).</title>
        <authorList>
            <person name="Zhang J."/>
            <person name="Kudrna D."/>
            <person name="Lee S."/>
            <person name="Talag J."/>
            <person name="Welchert J."/>
            <person name="Wing R.A."/>
        </authorList>
    </citation>
    <scope>NUCLEOTIDE SEQUENCE [LARGE SCALE GENOMIC DNA]</scope>
</reference>
<dbReference type="Gramene" id="OPUNC05G10320.1">
    <property type="protein sequence ID" value="OPUNC05G10320.1"/>
    <property type="gene ID" value="OPUNC05G10320"/>
</dbReference>
<dbReference type="AlphaFoldDB" id="A0A0E0L146"/>
<evidence type="ECO:0000313" key="2">
    <source>
        <dbReference type="Proteomes" id="UP000026962"/>
    </source>
</evidence>
<name>A0A0E0L146_ORYPU</name>
<reference evidence="1" key="1">
    <citation type="submission" date="2015-04" db="UniProtKB">
        <authorList>
            <consortium name="EnsemblPlants"/>
        </authorList>
    </citation>
    <scope>IDENTIFICATION</scope>
</reference>
<protein>
    <submittedName>
        <fullName evidence="1">Uncharacterized protein</fullName>
    </submittedName>
</protein>
<proteinExistence type="predicted"/>
<evidence type="ECO:0000313" key="1">
    <source>
        <dbReference type="EnsemblPlants" id="OPUNC05G10320.1"/>
    </source>
</evidence>
<dbReference type="Proteomes" id="UP000026962">
    <property type="component" value="Chromosome 5"/>
</dbReference>
<organism evidence="1">
    <name type="scientific">Oryza punctata</name>
    <name type="common">Red rice</name>
    <dbReference type="NCBI Taxonomy" id="4537"/>
    <lineage>
        <taxon>Eukaryota</taxon>
        <taxon>Viridiplantae</taxon>
        <taxon>Streptophyta</taxon>
        <taxon>Embryophyta</taxon>
        <taxon>Tracheophyta</taxon>
        <taxon>Spermatophyta</taxon>
        <taxon>Magnoliopsida</taxon>
        <taxon>Liliopsida</taxon>
        <taxon>Poales</taxon>
        <taxon>Poaceae</taxon>
        <taxon>BOP clade</taxon>
        <taxon>Oryzoideae</taxon>
        <taxon>Oryzeae</taxon>
        <taxon>Oryzinae</taxon>
        <taxon>Oryza</taxon>
    </lineage>
</organism>
<dbReference type="HOGENOM" id="CLU_954384_0_0_1"/>
<keyword evidence="2" id="KW-1185">Reference proteome</keyword>
<accession>A0A0E0L146</accession>
<sequence length="292" mass="32203">MTKLRHYSYGFPTSSGAVPISTSRLVSTIQRREREKRDYAWEYLRRCTIEQGPKGAQIEGRGYLAAGENQGWWHRSNCSSPETSETTATKMEVHFHSLLAPTTATKRTIPRRPPPPLGRSMCIRFSEMGDAAAGGEWMRLRGFLSFFFYPSVPQLYSSSEQSEVQDMCKILQKYRNWHAETAESIGTRVVTTDNLVSNGTDRNSYGVMGDDQLLLPGLPGRIDMPDLFVSQAEEAVLDGGAAPAPSGSSSLDSSSGAMDGEALAFSDFEFPESVEEVLSCMDFSTADMSCLD</sequence>